<proteinExistence type="predicted"/>
<evidence type="ECO:0000313" key="1">
    <source>
        <dbReference type="EMBL" id="SHG16820.1"/>
    </source>
</evidence>
<name>A0A1M5HLL7_9BRAD</name>
<evidence type="ECO:0000313" key="2">
    <source>
        <dbReference type="Proteomes" id="UP000189796"/>
    </source>
</evidence>
<reference evidence="1 2" key="1">
    <citation type="submission" date="2016-11" db="EMBL/GenBank/DDBJ databases">
        <authorList>
            <person name="Jaros S."/>
            <person name="Januszkiewicz K."/>
            <person name="Wedrychowicz H."/>
        </authorList>
    </citation>
    <scope>NUCLEOTIDE SEQUENCE [LARGE SCALE GENOMIC DNA]</scope>
    <source>
        <strain evidence="1 2">GAS138</strain>
    </source>
</reference>
<dbReference type="AlphaFoldDB" id="A0A1M5HLL7"/>
<dbReference type="Proteomes" id="UP000189796">
    <property type="component" value="Chromosome I"/>
</dbReference>
<protein>
    <submittedName>
        <fullName evidence="1">Uncharacterized protein</fullName>
    </submittedName>
</protein>
<gene>
    <name evidence="1" type="ORF">SAMN05443248_0531</name>
</gene>
<sequence>MQRNRFTQTTTLGYRLAHEAERLRQNARTVPIGKERESLLRKARQLETASHIDEWLSSPGLQTPQ</sequence>
<accession>A0A1M5HLL7</accession>
<organism evidence="1 2">
    <name type="scientific">Bradyrhizobium erythrophlei</name>
    <dbReference type="NCBI Taxonomy" id="1437360"/>
    <lineage>
        <taxon>Bacteria</taxon>
        <taxon>Pseudomonadati</taxon>
        <taxon>Pseudomonadota</taxon>
        <taxon>Alphaproteobacteria</taxon>
        <taxon>Hyphomicrobiales</taxon>
        <taxon>Nitrobacteraceae</taxon>
        <taxon>Bradyrhizobium</taxon>
    </lineage>
</organism>
<dbReference type="EMBL" id="LT670817">
    <property type="protein sequence ID" value="SHG16820.1"/>
    <property type="molecule type" value="Genomic_DNA"/>
</dbReference>